<accession>A0A5Q2MBA4</accession>
<dbReference type="EMBL" id="CP045737">
    <property type="protein sequence ID" value="QGG40374.1"/>
    <property type="molecule type" value="Genomic_DNA"/>
</dbReference>
<dbReference type="PANTHER" id="PTHR42110">
    <property type="entry name" value="L-ASPARAGINASE, PUTATIVE (AFU_ORTHOLOGUE AFUA_3G11890)-RELATED"/>
    <property type="match status" value="1"/>
</dbReference>
<evidence type="ECO:0000313" key="1">
    <source>
        <dbReference type="EMBL" id="QGG40374.1"/>
    </source>
</evidence>
<gene>
    <name evidence="1" type="ORF">GEV26_02750</name>
</gene>
<dbReference type="KEGG" id="aef:GEV26_02750"/>
<dbReference type="PANTHER" id="PTHR42110:SF1">
    <property type="entry name" value="L-ASPARAGINASE, PUTATIVE (AFU_ORTHOLOGUE AFUA_3G11890)-RELATED"/>
    <property type="match status" value="1"/>
</dbReference>
<proteinExistence type="predicted"/>
<sequence>MPGVPPRLLDVDVLAEVIRSGLVESRHRGVAVGVDPSGEVVWSMGDPGTVVFPRSANKPIQALGMLRAGLPLDGRLLALASASHSGEPFHLDAVREILALAGLEESALQTPPSYPLDPHEHAELLRGGGGRAPILMDCSGKHAAMLLTCVVNDWPTSTYLDVEHPLQLAITRTFTELTDGPPAVVGVDGCGAPLLATSLQQLARAIGRIVQEPEGSSGARLVEAMRAHPEYVSGTRRAELQLMRAVPELVAKSGAESVYVVGLPDGSAYALKIEDGAERPLYAVMNRALELAGIDAPLLRERPVVLGGGKQVGELRTTF</sequence>
<dbReference type="InterPro" id="IPR010349">
    <property type="entry name" value="Asparaginase_II"/>
</dbReference>
<name>A0A5Q2MBA4_9ACTN</name>
<evidence type="ECO:0000313" key="2">
    <source>
        <dbReference type="Proteomes" id="UP000392064"/>
    </source>
</evidence>
<dbReference type="Pfam" id="PF06089">
    <property type="entry name" value="Asparaginase_II"/>
    <property type="match status" value="1"/>
</dbReference>
<dbReference type="Proteomes" id="UP000392064">
    <property type="component" value="Chromosome"/>
</dbReference>
<dbReference type="AlphaFoldDB" id="A0A5Q2MBA4"/>
<protein>
    <submittedName>
        <fullName evidence="1">Asparaginase</fullName>
    </submittedName>
</protein>
<keyword evidence="2" id="KW-1185">Reference proteome</keyword>
<organism evidence="1 2">
    <name type="scientific">Aeromicrobium yanjiei</name>
    <dbReference type="NCBI Taxonomy" id="2662028"/>
    <lineage>
        <taxon>Bacteria</taxon>
        <taxon>Bacillati</taxon>
        <taxon>Actinomycetota</taxon>
        <taxon>Actinomycetes</taxon>
        <taxon>Propionibacteriales</taxon>
        <taxon>Nocardioidaceae</taxon>
        <taxon>Aeromicrobium</taxon>
    </lineage>
</organism>
<reference evidence="1 2" key="1">
    <citation type="submission" date="2019-11" db="EMBL/GenBank/DDBJ databases">
        <authorList>
            <person name="Li J."/>
        </authorList>
    </citation>
    <scope>NUCLEOTIDE SEQUENCE [LARGE SCALE GENOMIC DNA]</scope>
    <source>
        <strain evidence="1 2">MF47</strain>
    </source>
</reference>